<feature type="region of interest" description="Disordered" evidence="1">
    <location>
        <begin position="598"/>
        <end position="618"/>
    </location>
</feature>
<dbReference type="OrthoDB" id="4757558at2759"/>
<feature type="region of interest" description="Disordered" evidence="1">
    <location>
        <begin position="56"/>
        <end position="104"/>
    </location>
</feature>
<reference evidence="3" key="1">
    <citation type="journal article" date="2017" name="Genome Biol. Evol.">
        <title>The complete genome sequence of the phytopathogenic fungus Sclerotinia sclerotiorum reveals insights into the genome architecture of broad host range pathogens.</title>
        <authorList>
            <person name="Derbyshire M."/>
            <person name="Denton-Giles M."/>
            <person name="Hegedus D."/>
            <person name="Seifbarghy S."/>
            <person name="Rollins J."/>
            <person name="van Kan J."/>
            <person name="Seidl M.F."/>
            <person name="Faino L."/>
            <person name="Mbengue M."/>
            <person name="Navaud O."/>
            <person name="Raffaele S."/>
            <person name="Hammond-Kosack K."/>
            <person name="Heard S."/>
            <person name="Oliver R."/>
        </authorList>
    </citation>
    <scope>NUCLEOTIDE SEQUENCE [LARGE SCALE GENOMIC DNA]</scope>
    <source>
        <strain evidence="3">ATCC 18683 / 1980 / Ss-1</strain>
    </source>
</reference>
<proteinExistence type="predicted"/>
<evidence type="ECO:0000313" key="2">
    <source>
        <dbReference type="EMBL" id="APA11849.1"/>
    </source>
</evidence>
<accession>A0A1D9QAD3</accession>
<dbReference type="Proteomes" id="UP000177798">
    <property type="component" value="Chromosome 8"/>
</dbReference>
<sequence length="1368" mass="152162">MKFPQLRSPVSVNESLIDLDMMCANLSTPEEAGIEFPKTNNLSNNLMVPRNELVKSNSTDSLSPASSPLTAKNLEILSNSNDSSTSRHRSKSSKTSTNHSSSVEEIVKQVEDQDRQELSSIDNTTTAAKIASIFHLVKTPGTFQLINLRNIDNIDLVGDLVGRLIHFDPNERIQKYHNFGPPPVAGKNGLLSWLTSQDKMAEVIITSGSREYFHWGWNSAIFSRAIRLGLRAPLRVPYQISAQSGNWYKPSNKEIRDRVAWEILNETIFTQSGIKPNSYEFRALADDFYSGREVQDAAYYAHITEPDTLADGKGSTSSSFHITRTDGQNLNHNLYGEPKESDKLDDIKTKAILNLFLVEVIKINEIEDALVRVEKEKQLGKSSFTIARVRGTDVRRSAKYHEYIDKLNTLEKNKEQAGKAAERSALDDFFHNINIHGLDSIMGSQTWSITHIRTVPTLDEPVQESTFLEGITSIERLCEPTDETVVPETITLDNKPRSISPLSIPEDLVPSNETASNKKKRKKKTKGKSNAKKVARQEEDLESTASETTHPTAKMTEKPSHSIAHDHLNYHLDDSTNSVVDDNTSWEVVKPRPIKKIPRAARQSRSVHSPKPDKQNTSIAIKARLNQNIEKRKGGMPTKALGQIATTTELGEKLEIKSLEHFPAISSLKNTTQQKFATTKVEHTKMMERRVELKTGFDAWAKLEPTVVAGQHAVSKAELSPDVGANVDHNLTKPVVQDAVMVSAPIPPTKHAFLSIEVNAEDTPNATGTNSPENVDASRHLADEIRVTKVINESAKDVDLPSIINTRYEAEDIATSPAEKSTPQRGMTLKYDAPIYLGDFLDAPSRRRQYRSSSASPTMFAVSTTTRDDKLKPLESGSVSFIERRRSVTGISLDKMPVDKMFVASMKSEALTVGNAIAARRLSVAESTSLDSVVDNTISVDSISRDKTVSYISADTTTPVSDVVSLDTIVNNALQVSDSCPLEFGTGIEESRPSKEATLTSFSKPSSIISSTMTIHGPQPRGFHPSFMGLNSPNLDFAVSNFAGNQRLTQKASVGSFDLLENSLFEFSNGWSRQKLSTSSILHVGPYRHVEPNLVQIPFDCTYCARGYYATADCPMVLCNGCGPNSGVMYCSVACLLAGSLAHAEVCQECVGNSETTTVDYPTAYQIHYYGTLNTPPSIAATFKRSAYTYRQKVFAMYCRSGAFPQLLAAWARRNNLLHTLEGQDICEATKKTGSYFIFKSALTSNGNRTNPDSTVICTIKFRPNDQMLQAVDRCLQACFKINHEYVRAIKEFLFRLIKDLLSDDDSFDCFPHTEDRTTVFYEFQHQYNLEFEFHADMQRTPMGKFDFHSEWPEIEHLLCQLETGECI</sequence>
<evidence type="ECO:0000256" key="1">
    <source>
        <dbReference type="SAM" id="MobiDB-lite"/>
    </source>
</evidence>
<feature type="region of interest" description="Disordered" evidence="1">
    <location>
        <begin position="492"/>
        <end position="560"/>
    </location>
</feature>
<dbReference type="EMBL" id="CP017821">
    <property type="protein sequence ID" value="APA11849.1"/>
    <property type="molecule type" value="Genomic_DNA"/>
</dbReference>
<dbReference type="VEuPathDB" id="FungiDB:sscle_08g066190"/>
<feature type="compositionally biased region" description="Basic residues" evidence="1">
    <location>
        <begin position="517"/>
        <end position="534"/>
    </location>
</feature>
<name>A0A1D9QAD3_SCLS1</name>
<feature type="compositionally biased region" description="Polar residues" evidence="1">
    <location>
        <begin position="56"/>
        <end position="70"/>
    </location>
</feature>
<evidence type="ECO:0000313" key="3">
    <source>
        <dbReference type="Proteomes" id="UP000177798"/>
    </source>
</evidence>
<gene>
    <name evidence="2" type="ORF">sscle_08g066190</name>
</gene>
<organism evidence="2 3">
    <name type="scientific">Sclerotinia sclerotiorum (strain ATCC 18683 / 1980 / Ss-1)</name>
    <name type="common">White mold</name>
    <name type="synonym">Whetzelinia sclerotiorum</name>
    <dbReference type="NCBI Taxonomy" id="665079"/>
    <lineage>
        <taxon>Eukaryota</taxon>
        <taxon>Fungi</taxon>
        <taxon>Dikarya</taxon>
        <taxon>Ascomycota</taxon>
        <taxon>Pezizomycotina</taxon>
        <taxon>Leotiomycetes</taxon>
        <taxon>Helotiales</taxon>
        <taxon>Sclerotiniaceae</taxon>
        <taxon>Sclerotinia</taxon>
    </lineage>
</organism>
<protein>
    <submittedName>
        <fullName evidence="2">Uncharacterized protein</fullName>
    </submittedName>
</protein>